<proteinExistence type="predicted"/>
<dbReference type="InParanoid" id="C5KAS8"/>
<dbReference type="Gene3D" id="2.130.10.10">
    <property type="entry name" value="YVTN repeat-like/Quinoprotein amine dehydrogenase"/>
    <property type="match status" value="3"/>
</dbReference>
<dbReference type="SMART" id="SM00320">
    <property type="entry name" value="WD40"/>
    <property type="match status" value="11"/>
</dbReference>
<dbReference type="InterPro" id="IPR001680">
    <property type="entry name" value="WD40_rpt"/>
</dbReference>
<dbReference type="OrthoDB" id="10264376at2759"/>
<keyword evidence="5" id="KW-1185">Reference proteome</keyword>
<dbReference type="PANTHER" id="PTHR13720:SF39">
    <property type="entry name" value="F-BOX DOMAIN-CONTAINING PROTEIN"/>
    <property type="match status" value="1"/>
</dbReference>
<dbReference type="Proteomes" id="UP000007800">
    <property type="component" value="Unassembled WGS sequence"/>
</dbReference>
<dbReference type="Pfam" id="PF00400">
    <property type="entry name" value="WD40"/>
    <property type="match status" value="5"/>
</dbReference>
<evidence type="ECO:0000313" key="4">
    <source>
        <dbReference type="EMBL" id="EER18254.1"/>
    </source>
</evidence>
<dbReference type="GO" id="GO:0005929">
    <property type="term" value="C:cilium"/>
    <property type="evidence" value="ECO:0007669"/>
    <property type="project" value="UniProtKB-ARBA"/>
</dbReference>
<dbReference type="PROSITE" id="PS50082">
    <property type="entry name" value="WD_REPEATS_2"/>
    <property type="match status" value="2"/>
</dbReference>
<dbReference type="GeneID" id="9048908"/>
<gene>
    <name evidence="4" type="ORF">Pmar_PMAR005159</name>
</gene>
<dbReference type="OMA" id="RVWEMKS"/>
<dbReference type="InterPro" id="IPR036322">
    <property type="entry name" value="WD40_repeat_dom_sf"/>
</dbReference>
<dbReference type="InterPro" id="IPR019775">
    <property type="entry name" value="WD40_repeat_CS"/>
</dbReference>
<dbReference type="PANTHER" id="PTHR13720">
    <property type="entry name" value="WD-40 REPEAT PROTEIN"/>
    <property type="match status" value="1"/>
</dbReference>
<dbReference type="PROSITE" id="PS50294">
    <property type="entry name" value="WD_REPEATS_REGION"/>
    <property type="match status" value="2"/>
</dbReference>
<accession>C5KAS8</accession>
<evidence type="ECO:0000256" key="3">
    <source>
        <dbReference type="PROSITE-ProRule" id="PRU00221"/>
    </source>
</evidence>
<dbReference type="SUPFAM" id="SSF50978">
    <property type="entry name" value="WD40 repeat-like"/>
    <property type="match status" value="2"/>
</dbReference>
<keyword evidence="1 3" id="KW-0853">WD repeat</keyword>
<feature type="repeat" description="WD" evidence="3">
    <location>
        <begin position="438"/>
        <end position="479"/>
    </location>
</feature>
<evidence type="ECO:0000256" key="2">
    <source>
        <dbReference type="ARBA" id="ARBA00022737"/>
    </source>
</evidence>
<dbReference type="EMBL" id="GG671811">
    <property type="protein sequence ID" value="EER18254.1"/>
    <property type="molecule type" value="Genomic_DNA"/>
</dbReference>
<dbReference type="InterPro" id="IPR050630">
    <property type="entry name" value="WD_repeat_EMAP"/>
</dbReference>
<evidence type="ECO:0000313" key="5">
    <source>
        <dbReference type="Proteomes" id="UP000007800"/>
    </source>
</evidence>
<organism evidence="5">
    <name type="scientific">Perkinsus marinus (strain ATCC 50983 / TXsc)</name>
    <dbReference type="NCBI Taxonomy" id="423536"/>
    <lineage>
        <taxon>Eukaryota</taxon>
        <taxon>Sar</taxon>
        <taxon>Alveolata</taxon>
        <taxon>Perkinsozoa</taxon>
        <taxon>Perkinsea</taxon>
        <taxon>Perkinsida</taxon>
        <taxon>Perkinsidae</taxon>
        <taxon>Perkinsus</taxon>
    </lineage>
</organism>
<protein>
    <submittedName>
        <fullName evidence="4">Wd-repeat protein, putative</fullName>
    </submittedName>
</protein>
<name>C5KAS8_PERM5</name>
<feature type="repeat" description="WD" evidence="3">
    <location>
        <begin position="612"/>
        <end position="645"/>
    </location>
</feature>
<evidence type="ECO:0000256" key="1">
    <source>
        <dbReference type="ARBA" id="ARBA00022574"/>
    </source>
</evidence>
<dbReference type="PROSITE" id="PS00678">
    <property type="entry name" value="WD_REPEATS_1"/>
    <property type="match status" value="1"/>
</dbReference>
<sequence length="657" mass="70113">MSNIELDRALGANHSDECRSLCAWFSEEEYISVMGGAVYVQAADEPGKPQVFLPGAFTMKCSCLAVGNREGSGLVAAGFVGDRADVLVWRDGELVLRLEEHDEAVTAVAFTCDDKFVVSSGGMGDQRLFVWDCEEGLAIVCRSLAALVPVKTIVQGGFVKDVKRRDTSLYQLASCGGGNVTIWELNDEAESISPVSISPSGKHTRSFECLCFSTDYDLLFVGTSSSDIAVVKMRSRVVQGFSGPVGAGGVHSLAYVGLGGDSPVVLAASGDGSITLLSCVLTELRQLKRVVIDSGAVVSLSVGRRGQVLCASTTGSTWLLWPAKDMAHALVQENTVAPLDAVAFPMPDVSTEFAVGDASGVVTLWSCDGTSYSVIMRLTPRPTFSSPLAGVTCLGYLSRAGLVVVGHRDGLLRSWNCADDDDSGALLWTIDTTTTRGRTNRASDIGSLAVSSNGRFVVTGGGEGEVRVWEMKSKEMVCGLKEHTSRVNALKLFSNDQYCVTGSRDRCLLTFDLRAEKRITCHRERHGGIDCLAVGVDENVVVTGGKEKHLTFWDLRQPEPIRVVSAGPGDELRCLCYHDDGKGGLLASGGTGCVVKLWEMGSGRLVCSHSEEPRHSACINDLSFSPDGKQLISAGADHCLMVWNVFPATDRHETTGA</sequence>
<reference evidence="4 5" key="1">
    <citation type="submission" date="2008-07" db="EMBL/GenBank/DDBJ databases">
        <authorList>
            <person name="El-Sayed N."/>
            <person name="Caler E."/>
            <person name="Inman J."/>
            <person name="Amedeo P."/>
            <person name="Hass B."/>
            <person name="Wortman J."/>
        </authorList>
    </citation>
    <scope>NUCLEOTIDE SEQUENCE [LARGE SCALE GENOMIC DNA]</scope>
    <source>
        <strain evidence="5">ATCC 50983 / TXsc</strain>
    </source>
</reference>
<dbReference type="RefSeq" id="XP_002786458.1">
    <property type="nucleotide sequence ID" value="XM_002786412.1"/>
</dbReference>
<keyword evidence="2" id="KW-0677">Repeat</keyword>
<dbReference type="InterPro" id="IPR015943">
    <property type="entry name" value="WD40/YVTN_repeat-like_dom_sf"/>
</dbReference>
<dbReference type="AlphaFoldDB" id="C5KAS8"/>